<evidence type="ECO:0000313" key="1">
    <source>
        <dbReference type="EMBL" id="EDZ92901.1"/>
    </source>
</evidence>
<comment type="caution">
    <text evidence="1">The sequence shown here is derived from an EMBL/GenBank/DDBJ whole genome shotgun (WGS) entry which is preliminary data.</text>
</comment>
<reference evidence="1 2" key="1">
    <citation type="journal article" date="2011" name="Appl. Environ. Microbiol.">
        <title>Contribution of a Sodium Ion Gradient to Energy Conservation during Fermentation in the Cyanobacterium Arthrospira (Spirulina) maxima CS-328.</title>
        <authorList>
            <person name="Carrieri D."/>
            <person name="Ananyev G."/>
            <person name="Lenz O."/>
            <person name="Bryant D.A."/>
            <person name="Dismukes G.C."/>
        </authorList>
    </citation>
    <scope>NUCLEOTIDE SEQUENCE [LARGE SCALE GENOMIC DNA]</scope>
    <source>
        <strain evidence="1 2">CS-328</strain>
    </source>
</reference>
<keyword evidence="2" id="KW-1185">Reference proteome</keyword>
<dbReference type="AlphaFoldDB" id="B5W6A4"/>
<protein>
    <submittedName>
        <fullName evidence="1">Uncharacterized protein</fullName>
    </submittedName>
</protein>
<gene>
    <name evidence="1" type="ORF">AmaxDRAFT_4303</name>
</gene>
<accession>B5W6A4</accession>
<organism evidence="1 2">
    <name type="scientific">Limnospira maxima CS-328</name>
    <dbReference type="NCBI Taxonomy" id="513049"/>
    <lineage>
        <taxon>Bacteria</taxon>
        <taxon>Bacillati</taxon>
        <taxon>Cyanobacteriota</taxon>
        <taxon>Cyanophyceae</taxon>
        <taxon>Oscillatoriophycideae</taxon>
        <taxon>Oscillatoriales</taxon>
        <taxon>Sirenicapillariaceae</taxon>
        <taxon>Limnospira</taxon>
    </lineage>
</organism>
<dbReference type="Proteomes" id="UP000004061">
    <property type="component" value="Unassembled WGS sequence"/>
</dbReference>
<evidence type="ECO:0000313" key="2">
    <source>
        <dbReference type="Proteomes" id="UP000004061"/>
    </source>
</evidence>
<proteinExistence type="predicted"/>
<dbReference type="EMBL" id="ABYK01000042">
    <property type="protein sequence ID" value="EDZ92901.1"/>
    <property type="molecule type" value="Genomic_DNA"/>
</dbReference>
<sequence>MRMINHYTINDLQCVNRYNIVDRAEFEMLYHDDYWVFIYSVKSTQIIPVGLVNFGEIID</sequence>
<name>B5W6A4_LIMMA</name>